<dbReference type="Proteomes" id="UP000799444">
    <property type="component" value="Unassembled WGS sequence"/>
</dbReference>
<organism evidence="2 3">
    <name type="scientific">Polyplosphaeria fusca</name>
    <dbReference type="NCBI Taxonomy" id="682080"/>
    <lineage>
        <taxon>Eukaryota</taxon>
        <taxon>Fungi</taxon>
        <taxon>Dikarya</taxon>
        <taxon>Ascomycota</taxon>
        <taxon>Pezizomycotina</taxon>
        <taxon>Dothideomycetes</taxon>
        <taxon>Pleosporomycetidae</taxon>
        <taxon>Pleosporales</taxon>
        <taxon>Tetraplosphaeriaceae</taxon>
        <taxon>Polyplosphaeria</taxon>
    </lineage>
</organism>
<reference evidence="2" key="1">
    <citation type="journal article" date="2020" name="Stud. Mycol.">
        <title>101 Dothideomycetes genomes: a test case for predicting lifestyles and emergence of pathogens.</title>
        <authorList>
            <person name="Haridas S."/>
            <person name="Albert R."/>
            <person name="Binder M."/>
            <person name="Bloem J."/>
            <person name="Labutti K."/>
            <person name="Salamov A."/>
            <person name="Andreopoulos B."/>
            <person name="Baker S."/>
            <person name="Barry K."/>
            <person name="Bills G."/>
            <person name="Bluhm B."/>
            <person name="Cannon C."/>
            <person name="Castanera R."/>
            <person name="Culley D."/>
            <person name="Daum C."/>
            <person name="Ezra D."/>
            <person name="Gonzalez J."/>
            <person name="Henrissat B."/>
            <person name="Kuo A."/>
            <person name="Liang C."/>
            <person name="Lipzen A."/>
            <person name="Lutzoni F."/>
            <person name="Magnuson J."/>
            <person name="Mondo S."/>
            <person name="Nolan M."/>
            <person name="Ohm R."/>
            <person name="Pangilinan J."/>
            <person name="Park H.-J."/>
            <person name="Ramirez L."/>
            <person name="Alfaro M."/>
            <person name="Sun H."/>
            <person name="Tritt A."/>
            <person name="Yoshinaga Y."/>
            <person name="Zwiers L.-H."/>
            <person name="Turgeon B."/>
            <person name="Goodwin S."/>
            <person name="Spatafora J."/>
            <person name="Crous P."/>
            <person name="Grigoriev I."/>
        </authorList>
    </citation>
    <scope>NUCLEOTIDE SEQUENCE</scope>
    <source>
        <strain evidence="2">CBS 125425</strain>
    </source>
</reference>
<accession>A0A9P4QUR0</accession>
<evidence type="ECO:0000313" key="3">
    <source>
        <dbReference type="Proteomes" id="UP000799444"/>
    </source>
</evidence>
<keyword evidence="1" id="KW-0812">Transmembrane</keyword>
<dbReference type="EMBL" id="ML996186">
    <property type="protein sequence ID" value="KAF2731950.1"/>
    <property type="molecule type" value="Genomic_DNA"/>
</dbReference>
<keyword evidence="1" id="KW-1133">Transmembrane helix</keyword>
<evidence type="ECO:0000313" key="2">
    <source>
        <dbReference type="EMBL" id="KAF2731950.1"/>
    </source>
</evidence>
<feature type="transmembrane region" description="Helical" evidence="1">
    <location>
        <begin position="6"/>
        <end position="30"/>
    </location>
</feature>
<gene>
    <name evidence="2" type="ORF">EJ04DRAFT_360098</name>
</gene>
<dbReference type="OrthoDB" id="3799441at2759"/>
<dbReference type="AlphaFoldDB" id="A0A9P4QUR0"/>
<sequence>MPNWSIEAIIAFLTLLATCVPACLFCWRFLKRRKAAHQKRHGKSDNFLEKVHVVGLSCSVCSEKPVLWHLARLSFLAIVSNIFSEDVEAYRLQPLRTQSMNSGQAVVHVHLHTYGTYRSEEVDAS</sequence>
<comment type="caution">
    <text evidence="2">The sequence shown here is derived from an EMBL/GenBank/DDBJ whole genome shotgun (WGS) entry which is preliminary data.</text>
</comment>
<proteinExistence type="predicted"/>
<protein>
    <submittedName>
        <fullName evidence="2">Uncharacterized protein</fullName>
    </submittedName>
</protein>
<evidence type="ECO:0000256" key="1">
    <source>
        <dbReference type="SAM" id="Phobius"/>
    </source>
</evidence>
<keyword evidence="3" id="KW-1185">Reference proteome</keyword>
<name>A0A9P4QUR0_9PLEO</name>
<keyword evidence="1" id="KW-0472">Membrane</keyword>